<evidence type="ECO:0000256" key="1">
    <source>
        <dbReference type="SAM" id="MobiDB-lite"/>
    </source>
</evidence>
<reference evidence="2 3" key="1">
    <citation type="journal article" date="2022" name="Nat. Ecol. Evol.">
        <title>A masculinizing supergene underlies an exaggerated male reproductive morph in a spider.</title>
        <authorList>
            <person name="Hendrickx F."/>
            <person name="De Corte Z."/>
            <person name="Sonet G."/>
            <person name="Van Belleghem S.M."/>
            <person name="Kostlbacher S."/>
            <person name="Vangestel C."/>
        </authorList>
    </citation>
    <scope>NUCLEOTIDE SEQUENCE [LARGE SCALE GENOMIC DNA]</scope>
    <source>
        <strain evidence="2">W744_W776</strain>
    </source>
</reference>
<keyword evidence="3" id="KW-1185">Reference proteome</keyword>
<evidence type="ECO:0000313" key="2">
    <source>
        <dbReference type="EMBL" id="KAG8188674.1"/>
    </source>
</evidence>
<dbReference type="EMBL" id="JAFNEN010000233">
    <property type="protein sequence ID" value="KAG8188674.1"/>
    <property type="molecule type" value="Genomic_DNA"/>
</dbReference>
<proteinExistence type="predicted"/>
<dbReference type="AlphaFoldDB" id="A0AAV6UX17"/>
<name>A0AAV6UX17_9ARAC</name>
<dbReference type="Proteomes" id="UP000827092">
    <property type="component" value="Unassembled WGS sequence"/>
</dbReference>
<organism evidence="2 3">
    <name type="scientific">Oedothorax gibbosus</name>
    <dbReference type="NCBI Taxonomy" id="931172"/>
    <lineage>
        <taxon>Eukaryota</taxon>
        <taxon>Metazoa</taxon>
        <taxon>Ecdysozoa</taxon>
        <taxon>Arthropoda</taxon>
        <taxon>Chelicerata</taxon>
        <taxon>Arachnida</taxon>
        <taxon>Araneae</taxon>
        <taxon>Araneomorphae</taxon>
        <taxon>Entelegynae</taxon>
        <taxon>Araneoidea</taxon>
        <taxon>Linyphiidae</taxon>
        <taxon>Erigoninae</taxon>
        <taxon>Oedothorax</taxon>
    </lineage>
</organism>
<evidence type="ECO:0000313" key="3">
    <source>
        <dbReference type="Proteomes" id="UP000827092"/>
    </source>
</evidence>
<feature type="region of interest" description="Disordered" evidence="1">
    <location>
        <begin position="19"/>
        <end position="38"/>
    </location>
</feature>
<accession>A0AAV6UX17</accession>
<protein>
    <submittedName>
        <fullName evidence="2">Uncharacterized protein</fullName>
    </submittedName>
</protein>
<comment type="caution">
    <text evidence="2">The sequence shown here is derived from an EMBL/GenBank/DDBJ whole genome shotgun (WGS) entry which is preliminary data.</text>
</comment>
<sequence length="90" mass="10265">MDRTRPNRPVIVKWSSWNRSRMPPVSDGKRAGEPHPNPITISNQVGKCCYACRVAVENGRFETMNDYPSYEVSKHSNAVCRSQQCLRKAI</sequence>
<gene>
    <name evidence="2" type="ORF">JTE90_003930</name>
</gene>